<evidence type="ECO:0000313" key="2">
    <source>
        <dbReference type="Proteomes" id="UP000593571"/>
    </source>
</evidence>
<dbReference type="EMBL" id="JACASE010000007">
    <property type="protein sequence ID" value="KAF6447516.1"/>
    <property type="molecule type" value="Genomic_DNA"/>
</dbReference>
<proteinExistence type="predicted"/>
<keyword evidence="2" id="KW-1185">Reference proteome</keyword>
<evidence type="ECO:0000313" key="1">
    <source>
        <dbReference type="EMBL" id="KAF6447516.1"/>
    </source>
</evidence>
<comment type="caution">
    <text evidence="1">The sequence shown here is derived from an EMBL/GenBank/DDBJ whole genome shotgun (WGS) entry which is preliminary data.</text>
</comment>
<organism evidence="1 2">
    <name type="scientific">Rousettus aegyptiacus</name>
    <name type="common">Egyptian fruit bat</name>
    <name type="synonym">Pteropus aegyptiacus</name>
    <dbReference type="NCBI Taxonomy" id="9407"/>
    <lineage>
        <taxon>Eukaryota</taxon>
        <taxon>Metazoa</taxon>
        <taxon>Chordata</taxon>
        <taxon>Craniata</taxon>
        <taxon>Vertebrata</taxon>
        <taxon>Euteleostomi</taxon>
        <taxon>Mammalia</taxon>
        <taxon>Eutheria</taxon>
        <taxon>Laurasiatheria</taxon>
        <taxon>Chiroptera</taxon>
        <taxon>Yinpterochiroptera</taxon>
        <taxon>Pteropodoidea</taxon>
        <taxon>Pteropodidae</taxon>
        <taxon>Rousettinae</taxon>
        <taxon>Rousettus</taxon>
    </lineage>
</organism>
<accession>A0A7J8FIL6</accession>
<dbReference type="Proteomes" id="UP000593571">
    <property type="component" value="Unassembled WGS sequence"/>
</dbReference>
<sequence>MLVLDRHWAKALGVQPPREGGARGAAPLRLFTQTLAPAFFHWLSQQPLPRDAPLILTRRGMGRAGLSGISPAVNYQGRNFQQRRLGVVFGGQLESLGSWAPLRDWKEAEGLVHISRSEPNLSTAFKNIKPYFPLGFRVSNL</sequence>
<dbReference type="AlphaFoldDB" id="A0A7J8FIL6"/>
<name>A0A7J8FIL6_ROUAE</name>
<gene>
    <name evidence="1" type="ORF">HJG63_011958</name>
</gene>
<protein>
    <submittedName>
        <fullName evidence="1">Uncharacterized protein</fullName>
    </submittedName>
</protein>
<reference evidence="1 2" key="1">
    <citation type="journal article" date="2020" name="Nature">
        <title>Six reference-quality genomes reveal evolution of bat adaptations.</title>
        <authorList>
            <person name="Jebb D."/>
            <person name="Huang Z."/>
            <person name="Pippel M."/>
            <person name="Hughes G.M."/>
            <person name="Lavrichenko K."/>
            <person name="Devanna P."/>
            <person name="Winkler S."/>
            <person name="Jermiin L.S."/>
            <person name="Skirmuntt E.C."/>
            <person name="Katzourakis A."/>
            <person name="Burkitt-Gray L."/>
            <person name="Ray D.A."/>
            <person name="Sullivan K.A.M."/>
            <person name="Roscito J.G."/>
            <person name="Kirilenko B.M."/>
            <person name="Davalos L.M."/>
            <person name="Corthals A.P."/>
            <person name="Power M.L."/>
            <person name="Jones G."/>
            <person name="Ransome R.D."/>
            <person name="Dechmann D.K.N."/>
            <person name="Locatelli A.G."/>
            <person name="Puechmaille S.J."/>
            <person name="Fedrigo O."/>
            <person name="Jarvis E.D."/>
            <person name="Hiller M."/>
            <person name="Vernes S.C."/>
            <person name="Myers E.W."/>
            <person name="Teeling E.C."/>
        </authorList>
    </citation>
    <scope>NUCLEOTIDE SEQUENCE [LARGE SCALE GENOMIC DNA]</scope>
    <source>
        <strain evidence="1">MRouAeg1</strain>
        <tissue evidence="1">Muscle</tissue>
    </source>
</reference>